<reference evidence="2" key="1">
    <citation type="journal article" date="2014" name="Int. J. Syst. Evol. Microbiol.">
        <title>Complete genome sequence of Corynebacterium casei LMG S-19264T (=DSM 44701T), isolated from a smear-ripened cheese.</title>
        <authorList>
            <consortium name="US DOE Joint Genome Institute (JGI-PGF)"/>
            <person name="Walter F."/>
            <person name="Albersmeier A."/>
            <person name="Kalinowski J."/>
            <person name="Ruckert C."/>
        </authorList>
    </citation>
    <scope>NUCLEOTIDE SEQUENCE</scope>
    <source>
        <strain evidence="2">KCTC 12711</strain>
    </source>
</reference>
<feature type="domain" description="HTH cro/C1-type" evidence="1">
    <location>
        <begin position="35"/>
        <end position="89"/>
    </location>
</feature>
<dbReference type="Pfam" id="PF17765">
    <property type="entry name" value="MLTR_LBD"/>
    <property type="match status" value="1"/>
</dbReference>
<dbReference type="PROSITE" id="PS50943">
    <property type="entry name" value="HTH_CROC1"/>
    <property type="match status" value="1"/>
</dbReference>
<evidence type="ECO:0000313" key="2">
    <source>
        <dbReference type="EMBL" id="GHA00286.1"/>
    </source>
</evidence>
<dbReference type="Gene3D" id="3.30.450.180">
    <property type="match status" value="1"/>
</dbReference>
<dbReference type="CDD" id="cd00093">
    <property type="entry name" value="HTH_XRE"/>
    <property type="match status" value="1"/>
</dbReference>
<accession>A0A918RIK5</accession>
<evidence type="ECO:0000313" key="3">
    <source>
        <dbReference type="Proteomes" id="UP000614811"/>
    </source>
</evidence>
<dbReference type="SMART" id="SM00530">
    <property type="entry name" value="HTH_XRE"/>
    <property type="match status" value="1"/>
</dbReference>
<dbReference type="GO" id="GO:0003677">
    <property type="term" value="F:DNA binding"/>
    <property type="evidence" value="ECO:0007669"/>
    <property type="project" value="InterPro"/>
</dbReference>
<dbReference type="PANTHER" id="PTHR35010:SF4">
    <property type="entry name" value="BLL5781 PROTEIN"/>
    <property type="match status" value="1"/>
</dbReference>
<dbReference type="InterPro" id="IPR001387">
    <property type="entry name" value="Cro/C1-type_HTH"/>
</dbReference>
<dbReference type="AlphaFoldDB" id="A0A918RIK5"/>
<organism evidence="2 3">
    <name type="scientific">Arenicella chitinivorans</name>
    <dbReference type="NCBI Taxonomy" id="1329800"/>
    <lineage>
        <taxon>Bacteria</taxon>
        <taxon>Pseudomonadati</taxon>
        <taxon>Pseudomonadota</taxon>
        <taxon>Gammaproteobacteria</taxon>
        <taxon>Arenicellales</taxon>
        <taxon>Arenicellaceae</taxon>
        <taxon>Arenicella</taxon>
    </lineage>
</organism>
<name>A0A918RIK5_9GAMM</name>
<keyword evidence="3" id="KW-1185">Reference proteome</keyword>
<gene>
    <name evidence="2" type="ORF">GCM10008090_06250</name>
</gene>
<dbReference type="EMBL" id="BMXA01000001">
    <property type="protein sequence ID" value="GHA00286.1"/>
    <property type="molecule type" value="Genomic_DNA"/>
</dbReference>
<reference evidence="2" key="2">
    <citation type="submission" date="2020-09" db="EMBL/GenBank/DDBJ databases">
        <authorList>
            <person name="Sun Q."/>
            <person name="Kim S."/>
        </authorList>
    </citation>
    <scope>NUCLEOTIDE SEQUENCE</scope>
    <source>
        <strain evidence="2">KCTC 12711</strain>
    </source>
</reference>
<sequence length="284" mass="32346">MSVTYDELGHQIPPLHMSNLKSDGVRAPNSFGERLRVLRARRKLSQLRLAEIADTTPRHISFIETGRSRPGLELVQRLCKALELNISEQNILLTSAGLPINYIPYRPNGENTQLLANVVEAVLTSHDPYPACAVDTRAQILFENTAFQRLFPGMSQRSPEQSIDDFFASTAIRKRIANWSELAWAFIDRRRFEVARSGDPKLVELTERALAHMQDVRRPEESQDSRLGSMVMYPKLVIEGKIYSTYMTVLRFEGMVEAALSDIRIEMIYPMDEAADALFHRLAR</sequence>
<dbReference type="PANTHER" id="PTHR35010">
    <property type="entry name" value="BLL4672 PROTEIN-RELATED"/>
    <property type="match status" value="1"/>
</dbReference>
<dbReference type="InterPro" id="IPR010982">
    <property type="entry name" value="Lambda_DNA-bd_dom_sf"/>
</dbReference>
<dbReference type="Proteomes" id="UP000614811">
    <property type="component" value="Unassembled WGS sequence"/>
</dbReference>
<proteinExistence type="predicted"/>
<dbReference type="Gene3D" id="1.10.260.40">
    <property type="entry name" value="lambda repressor-like DNA-binding domains"/>
    <property type="match status" value="1"/>
</dbReference>
<dbReference type="SUPFAM" id="SSF47413">
    <property type="entry name" value="lambda repressor-like DNA-binding domains"/>
    <property type="match status" value="1"/>
</dbReference>
<dbReference type="RefSeq" id="WP_229794105.1">
    <property type="nucleotide sequence ID" value="NZ_BMXA01000001.1"/>
</dbReference>
<dbReference type="Pfam" id="PF01381">
    <property type="entry name" value="HTH_3"/>
    <property type="match status" value="1"/>
</dbReference>
<comment type="caution">
    <text evidence="2">The sequence shown here is derived from an EMBL/GenBank/DDBJ whole genome shotgun (WGS) entry which is preliminary data.</text>
</comment>
<protein>
    <submittedName>
        <fullName evidence="2">Transcriptional regulator</fullName>
    </submittedName>
</protein>
<evidence type="ECO:0000259" key="1">
    <source>
        <dbReference type="PROSITE" id="PS50943"/>
    </source>
</evidence>
<dbReference type="InterPro" id="IPR041413">
    <property type="entry name" value="MLTR_LBD"/>
</dbReference>